<name>A0A6A5VCF3_9PLEO</name>
<keyword evidence="9" id="KW-0460">Magnesium</keyword>
<dbReference type="GO" id="GO:0010605">
    <property type="term" value="P:negative regulation of macromolecule metabolic process"/>
    <property type="evidence" value="ECO:0007669"/>
    <property type="project" value="UniProtKB-ARBA"/>
</dbReference>
<dbReference type="EMBL" id="ML976673">
    <property type="protein sequence ID" value="KAF1974771.1"/>
    <property type="molecule type" value="Genomic_DNA"/>
</dbReference>
<dbReference type="Gene3D" id="1.10.1410.10">
    <property type="match status" value="1"/>
</dbReference>
<feature type="compositionally biased region" description="Basic and acidic residues" evidence="10">
    <location>
        <begin position="287"/>
        <end position="317"/>
    </location>
</feature>
<dbReference type="Pfam" id="PF22600">
    <property type="entry name" value="MTPAP-like_central"/>
    <property type="match status" value="1"/>
</dbReference>
<dbReference type="OrthoDB" id="407432at2759"/>
<evidence type="ECO:0000313" key="14">
    <source>
        <dbReference type="Proteomes" id="UP000800036"/>
    </source>
</evidence>
<dbReference type="SUPFAM" id="SSF81301">
    <property type="entry name" value="Nucleotidyltransferase"/>
    <property type="match status" value="1"/>
</dbReference>
<dbReference type="Gene3D" id="3.30.460.10">
    <property type="entry name" value="Beta Polymerase, domain 2"/>
    <property type="match status" value="1"/>
</dbReference>
<dbReference type="GO" id="GO:0031123">
    <property type="term" value="P:RNA 3'-end processing"/>
    <property type="evidence" value="ECO:0007669"/>
    <property type="project" value="TreeGrafter"/>
</dbReference>
<dbReference type="AlphaFoldDB" id="A0A6A5VCF3"/>
<evidence type="ECO:0000256" key="1">
    <source>
        <dbReference type="ARBA" id="ARBA00001936"/>
    </source>
</evidence>
<dbReference type="GO" id="GO:0046872">
    <property type="term" value="F:metal ion binding"/>
    <property type="evidence" value="ECO:0007669"/>
    <property type="project" value="UniProtKB-KW"/>
</dbReference>
<keyword evidence="7" id="KW-0808">Transferase</keyword>
<evidence type="ECO:0000256" key="4">
    <source>
        <dbReference type="ARBA" id="ARBA00008593"/>
    </source>
</evidence>
<feature type="region of interest" description="Disordered" evidence="10">
    <location>
        <begin position="1"/>
        <end position="34"/>
    </location>
</feature>
<dbReference type="PANTHER" id="PTHR12271">
    <property type="entry name" value="POLY A POLYMERASE CID PAP -RELATED"/>
    <property type="match status" value="1"/>
</dbReference>
<sequence length="644" mass="71126">MAPPVSRILQRPQDSNPRISHATKSAEAPPRPLVPYIQGQPLRSLYPNAGNPGFQQRQVSDPLSQVDYLNHLASQEVPKAEITREELEEKETFRQHLEDVCHKAFTDKYTGDIASIKLVMFGSLASEFATPASDMDLAIVPEWKDPTKAQGTVIERDVPRLLERAILDAKMGGRLLTRTRVPILKVCEKPTEELYNALVEERCKWDELPEEEQYSQPAAPDATPSNTTELDGKLESLGINDPQDFPTLQDAKTAPSTSRLTPTPTVKHENHSADGNAEATKAPATDGAKETGHTAEASKECRPRAPRQWQRERKKGPLDFPKSGVGIQCDINFSNDLALHNTQLLRCYSLTDPRVRPIVLFVKAWAKRRKINSAYSGTLSSYGWVLMVLHYLVNIASPPVCPNLQSSWRPTATRAEDLEKLLQQTTVSGYAVRFWRDEAQIAHHAATGQLTRNTQTIGDLLRGFFHYYASIPHYNAFGQRQMGFYWSYEVLSLRTPGGILRKDEKGWTKATTTYSNGQEVRQRYLFAIEDPFELDHNVARTVTHDGIVAIRDELRRVGRILNAVGRAVQPEGGLFDEIVEPPPEPDKTEPDTETLATLAVSAGLDAGAGSSHIATVTGAAAAVVVAATSAPGTEAGQQIQGPPL</sequence>
<evidence type="ECO:0000256" key="8">
    <source>
        <dbReference type="ARBA" id="ARBA00022723"/>
    </source>
</evidence>
<evidence type="ECO:0000256" key="5">
    <source>
        <dbReference type="ARBA" id="ARBA00012388"/>
    </source>
</evidence>
<evidence type="ECO:0000256" key="2">
    <source>
        <dbReference type="ARBA" id="ARBA00001946"/>
    </source>
</evidence>
<organism evidence="13 14">
    <name type="scientific">Bimuria novae-zelandiae CBS 107.79</name>
    <dbReference type="NCBI Taxonomy" id="1447943"/>
    <lineage>
        <taxon>Eukaryota</taxon>
        <taxon>Fungi</taxon>
        <taxon>Dikarya</taxon>
        <taxon>Ascomycota</taxon>
        <taxon>Pezizomycotina</taxon>
        <taxon>Dothideomycetes</taxon>
        <taxon>Pleosporomycetidae</taxon>
        <taxon>Pleosporales</taxon>
        <taxon>Massarineae</taxon>
        <taxon>Didymosphaeriaceae</taxon>
        <taxon>Bimuria</taxon>
    </lineage>
</organism>
<keyword evidence="6" id="KW-0963">Cytoplasm</keyword>
<evidence type="ECO:0000256" key="10">
    <source>
        <dbReference type="SAM" id="MobiDB-lite"/>
    </source>
</evidence>
<comment type="similarity">
    <text evidence="4">Belongs to the DNA polymerase type-B-like family.</text>
</comment>
<dbReference type="GO" id="GO:0050265">
    <property type="term" value="F:RNA uridylyltransferase activity"/>
    <property type="evidence" value="ECO:0007669"/>
    <property type="project" value="TreeGrafter"/>
</dbReference>
<evidence type="ECO:0000313" key="13">
    <source>
        <dbReference type="EMBL" id="KAF1974771.1"/>
    </source>
</evidence>
<dbReference type="InterPro" id="IPR054708">
    <property type="entry name" value="MTPAP-like_central"/>
</dbReference>
<feature type="compositionally biased region" description="Polar residues" evidence="10">
    <location>
        <begin position="254"/>
        <end position="264"/>
    </location>
</feature>
<dbReference type="GO" id="GO:0005737">
    <property type="term" value="C:cytoplasm"/>
    <property type="evidence" value="ECO:0007669"/>
    <property type="project" value="UniProtKB-SubCell"/>
</dbReference>
<evidence type="ECO:0000256" key="3">
    <source>
        <dbReference type="ARBA" id="ARBA00004496"/>
    </source>
</evidence>
<dbReference type="Proteomes" id="UP000800036">
    <property type="component" value="Unassembled WGS sequence"/>
</dbReference>
<feature type="domain" description="Poly(A) RNA polymerase mitochondrial-like central palm" evidence="12">
    <location>
        <begin position="79"/>
        <end position="191"/>
    </location>
</feature>
<evidence type="ECO:0000256" key="9">
    <source>
        <dbReference type="ARBA" id="ARBA00022842"/>
    </source>
</evidence>
<evidence type="ECO:0000259" key="12">
    <source>
        <dbReference type="Pfam" id="PF22600"/>
    </source>
</evidence>
<gene>
    <name evidence="13" type="ORF">BU23DRAFT_553027</name>
</gene>
<keyword evidence="8" id="KW-0479">Metal-binding</keyword>
<comment type="cofactor">
    <cofactor evidence="1">
        <name>Mn(2+)</name>
        <dbReference type="ChEBI" id="CHEBI:29035"/>
    </cofactor>
</comment>
<reference evidence="13" key="1">
    <citation type="journal article" date="2020" name="Stud. Mycol.">
        <title>101 Dothideomycetes genomes: a test case for predicting lifestyles and emergence of pathogens.</title>
        <authorList>
            <person name="Haridas S."/>
            <person name="Albert R."/>
            <person name="Binder M."/>
            <person name="Bloem J."/>
            <person name="Labutti K."/>
            <person name="Salamov A."/>
            <person name="Andreopoulos B."/>
            <person name="Baker S."/>
            <person name="Barry K."/>
            <person name="Bills G."/>
            <person name="Bluhm B."/>
            <person name="Cannon C."/>
            <person name="Castanera R."/>
            <person name="Culley D."/>
            <person name="Daum C."/>
            <person name="Ezra D."/>
            <person name="Gonzalez J."/>
            <person name="Henrissat B."/>
            <person name="Kuo A."/>
            <person name="Liang C."/>
            <person name="Lipzen A."/>
            <person name="Lutzoni F."/>
            <person name="Magnuson J."/>
            <person name="Mondo S."/>
            <person name="Nolan M."/>
            <person name="Ohm R."/>
            <person name="Pangilinan J."/>
            <person name="Park H.-J."/>
            <person name="Ramirez L."/>
            <person name="Alfaro M."/>
            <person name="Sun H."/>
            <person name="Tritt A."/>
            <person name="Yoshinaga Y."/>
            <person name="Zwiers L.-H."/>
            <person name="Turgeon B."/>
            <person name="Goodwin S."/>
            <person name="Spatafora J."/>
            <person name="Crous P."/>
            <person name="Grigoriev I."/>
        </authorList>
    </citation>
    <scope>NUCLEOTIDE SEQUENCE</scope>
    <source>
        <strain evidence="13">CBS 107.79</strain>
    </source>
</reference>
<evidence type="ECO:0000259" key="11">
    <source>
        <dbReference type="Pfam" id="PF03828"/>
    </source>
</evidence>
<dbReference type="Pfam" id="PF03828">
    <property type="entry name" value="PAP_assoc"/>
    <property type="match status" value="1"/>
</dbReference>
<feature type="region of interest" description="Disordered" evidence="10">
    <location>
        <begin position="208"/>
        <end position="317"/>
    </location>
</feature>
<dbReference type="InterPro" id="IPR002058">
    <property type="entry name" value="PAP_assoc"/>
</dbReference>
<dbReference type="PANTHER" id="PTHR12271:SF40">
    <property type="entry name" value="POLY(A) RNA POLYMERASE GLD2"/>
    <property type="match status" value="1"/>
</dbReference>
<feature type="domain" description="PAP-associated" evidence="11">
    <location>
        <begin position="457"/>
        <end position="536"/>
    </location>
</feature>
<comment type="cofactor">
    <cofactor evidence="2">
        <name>Mg(2+)</name>
        <dbReference type="ChEBI" id="CHEBI:18420"/>
    </cofactor>
</comment>
<evidence type="ECO:0000256" key="7">
    <source>
        <dbReference type="ARBA" id="ARBA00022679"/>
    </source>
</evidence>
<proteinExistence type="inferred from homology"/>
<dbReference type="SUPFAM" id="SSF81631">
    <property type="entry name" value="PAP/OAS1 substrate-binding domain"/>
    <property type="match status" value="1"/>
</dbReference>
<dbReference type="GO" id="GO:1990817">
    <property type="term" value="F:poly(A) RNA polymerase activity"/>
    <property type="evidence" value="ECO:0007669"/>
    <property type="project" value="UniProtKB-EC"/>
</dbReference>
<protein>
    <recommendedName>
        <fullName evidence="5">polynucleotide adenylyltransferase</fullName>
        <ecNumber evidence="5">2.7.7.19</ecNumber>
    </recommendedName>
</protein>
<accession>A0A6A5VCF3</accession>
<comment type="subcellular location">
    <subcellularLocation>
        <location evidence="3">Cytoplasm</location>
    </subcellularLocation>
</comment>
<keyword evidence="14" id="KW-1185">Reference proteome</keyword>
<evidence type="ECO:0000256" key="6">
    <source>
        <dbReference type="ARBA" id="ARBA00022490"/>
    </source>
</evidence>
<dbReference type="EC" id="2.7.7.19" evidence="5"/>
<dbReference type="InterPro" id="IPR043519">
    <property type="entry name" value="NT_sf"/>
</dbReference>